<gene>
    <name evidence="14" type="ORF">M2280_003013</name>
</gene>
<dbReference type="RefSeq" id="WP_280761108.1">
    <property type="nucleotide sequence ID" value="NZ_JARXVC010000007.1"/>
</dbReference>
<dbReference type="Gene3D" id="3.30.1610.20">
    <property type="entry name" value="Hen1, N-terminal domain"/>
    <property type="match status" value="1"/>
</dbReference>
<evidence type="ECO:0000256" key="7">
    <source>
        <dbReference type="ARBA" id="ARBA00022723"/>
    </source>
</evidence>
<sequence>MLLTLTAEAGGNWSDASDLGYVLHKHPDKVQEFELSVGTSTVLYPQVGPERCTVALMLDVDPIDLARSRMRRGRDGFALGQYVNDRPYAASSMLAVALGRVFTTALAGTCRSHPELVDRPARLTIRVPVLPSRGGPDLPGRLFGPLGWTVTAVPVPLDVELLEWGVSEYVDLTMSATLTVSEALRHLYVLLPVLDDVKHYWVGRDETEKLVRTAGEWLPGHPESELISARYLAHQRELVQSVADLLFDDDDDDADVRRDETVPSRDPRLADLRADAVLAALAESGAARVVDVGCGDGRLLRELAGRPQFTTIVGVDVSDGELQRARRRLRVEEFSDAQRERLSLLHSSVVYRDSRLAGFDAAVLMEVIEHVDPPRLPALERSVFGEMRPRTVVVTTPNSEYNALYPALAPGEFRHPDHRFEFDRGQFREWAETAATAYGYTAEFGSVGPLDERAGAPTQLAVFTREGAKE</sequence>
<dbReference type="InterPro" id="IPR026610">
    <property type="entry name" value="Hen1"/>
</dbReference>
<dbReference type="InterPro" id="IPR024740">
    <property type="entry name" value="Hen1_N"/>
</dbReference>
<dbReference type="InterPro" id="IPR038546">
    <property type="entry name" value="Hen1_N_sf"/>
</dbReference>
<evidence type="ECO:0000256" key="11">
    <source>
        <dbReference type="ARBA" id="ARBA00035025"/>
    </source>
</evidence>
<dbReference type="CDD" id="cd02440">
    <property type="entry name" value="AdoMet_MTases"/>
    <property type="match status" value="1"/>
</dbReference>
<organism evidence="14 15">
    <name type="scientific">Prescottella agglutinans</name>
    <dbReference type="NCBI Taxonomy" id="1644129"/>
    <lineage>
        <taxon>Bacteria</taxon>
        <taxon>Bacillati</taxon>
        <taxon>Actinomycetota</taxon>
        <taxon>Actinomycetes</taxon>
        <taxon>Mycobacteriales</taxon>
        <taxon>Nocardiaceae</taxon>
        <taxon>Prescottella</taxon>
    </lineage>
</organism>
<evidence type="ECO:0000256" key="12">
    <source>
        <dbReference type="ARBA" id="ARBA00048418"/>
    </source>
</evidence>
<dbReference type="Pfam" id="PF12623">
    <property type="entry name" value="Hen1_L"/>
    <property type="match status" value="1"/>
</dbReference>
<comment type="caution">
    <text evidence="14">The sequence shown here is derived from an EMBL/GenBank/DDBJ whole genome shotgun (WGS) entry which is preliminary data.</text>
</comment>
<dbReference type="Gene3D" id="3.40.50.150">
    <property type="entry name" value="Vaccinia Virus protein VP39"/>
    <property type="match status" value="1"/>
</dbReference>
<dbReference type="PANTHER" id="PTHR21404:SF3">
    <property type="entry name" value="SMALL RNA 2'-O-METHYLTRANSFERASE"/>
    <property type="match status" value="1"/>
</dbReference>
<keyword evidence="8" id="KW-0460">Magnesium</keyword>
<keyword evidence="4" id="KW-0489">Methyltransferase</keyword>
<evidence type="ECO:0000313" key="15">
    <source>
        <dbReference type="Proteomes" id="UP001160334"/>
    </source>
</evidence>
<evidence type="ECO:0000313" key="14">
    <source>
        <dbReference type="EMBL" id="MDH6281791.1"/>
    </source>
</evidence>
<dbReference type="Proteomes" id="UP001160334">
    <property type="component" value="Unassembled WGS sequence"/>
</dbReference>
<accession>A0ABT6MBV3</accession>
<keyword evidence="9" id="KW-0694">RNA-binding</keyword>
<dbReference type="PANTHER" id="PTHR21404">
    <property type="entry name" value="HEN1"/>
    <property type="match status" value="1"/>
</dbReference>
<dbReference type="EC" id="2.1.1.386" evidence="11"/>
<keyword evidence="15" id="KW-1185">Reference proteome</keyword>
<comment type="catalytic activity">
    <reaction evidence="12">
        <text>small RNA 3'-end nucleotide + S-adenosyl-L-methionine = small RNA 3'-end 2'-O-methylnucleotide + S-adenosyl-L-homocysteine + H(+)</text>
        <dbReference type="Rhea" id="RHEA:37887"/>
        <dbReference type="Rhea" id="RHEA-COMP:10415"/>
        <dbReference type="Rhea" id="RHEA-COMP:10416"/>
        <dbReference type="ChEBI" id="CHEBI:15378"/>
        <dbReference type="ChEBI" id="CHEBI:57856"/>
        <dbReference type="ChEBI" id="CHEBI:59789"/>
        <dbReference type="ChEBI" id="CHEBI:74896"/>
        <dbReference type="ChEBI" id="CHEBI:74898"/>
        <dbReference type="EC" id="2.1.1.386"/>
    </reaction>
</comment>
<evidence type="ECO:0000256" key="6">
    <source>
        <dbReference type="ARBA" id="ARBA00022691"/>
    </source>
</evidence>
<evidence type="ECO:0000256" key="4">
    <source>
        <dbReference type="ARBA" id="ARBA00022603"/>
    </source>
</evidence>
<name>A0ABT6MBV3_9NOCA</name>
<proteinExistence type="inferred from homology"/>
<keyword evidence="10" id="KW-0943">RNA-mediated gene silencing</keyword>
<evidence type="ECO:0000256" key="8">
    <source>
        <dbReference type="ARBA" id="ARBA00022842"/>
    </source>
</evidence>
<dbReference type="NCBIfam" id="TIGR04074">
    <property type="entry name" value="bacter_Hen1"/>
    <property type="match status" value="1"/>
</dbReference>
<protein>
    <recommendedName>
        <fullName evidence="3">Small RNA 2'-O-methyltransferase</fullName>
        <ecNumber evidence="11">2.1.1.386</ecNumber>
    </recommendedName>
</protein>
<reference evidence="14 15" key="1">
    <citation type="submission" date="2023-04" db="EMBL/GenBank/DDBJ databases">
        <title>Forest soil microbial communities from Buena Vista Peninsula, Colon Province, Panama.</title>
        <authorList>
            <person name="Bouskill N."/>
        </authorList>
    </citation>
    <scope>NUCLEOTIDE SEQUENCE [LARGE SCALE GENOMIC DNA]</scope>
    <source>
        <strain evidence="14 15">CFH S0262</strain>
    </source>
</reference>
<dbReference type="SUPFAM" id="SSF53335">
    <property type="entry name" value="S-adenosyl-L-methionine-dependent methyltransferases"/>
    <property type="match status" value="1"/>
</dbReference>
<evidence type="ECO:0000256" key="10">
    <source>
        <dbReference type="ARBA" id="ARBA00023158"/>
    </source>
</evidence>
<evidence type="ECO:0000256" key="3">
    <source>
        <dbReference type="ARBA" id="ARBA00021330"/>
    </source>
</evidence>
<evidence type="ECO:0000256" key="2">
    <source>
        <dbReference type="ARBA" id="ARBA00009026"/>
    </source>
</evidence>
<evidence type="ECO:0000256" key="9">
    <source>
        <dbReference type="ARBA" id="ARBA00022884"/>
    </source>
</evidence>
<dbReference type="InterPro" id="IPR024026">
    <property type="entry name" value="3'-RNA_MeTfrase_Hen1_bac"/>
</dbReference>
<feature type="domain" description="Hen1 N-terminal" evidence="13">
    <location>
        <begin position="1"/>
        <end position="243"/>
    </location>
</feature>
<keyword evidence="6" id="KW-0949">S-adenosyl-L-methionine</keyword>
<dbReference type="EMBL" id="JARXVC010000007">
    <property type="protein sequence ID" value="MDH6281791.1"/>
    <property type="molecule type" value="Genomic_DNA"/>
</dbReference>
<keyword evidence="5" id="KW-0808">Transferase</keyword>
<evidence type="ECO:0000256" key="1">
    <source>
        <dbReference type="ARBA" id="ARBA00001946"/>
    </source>
</evidence>
<keyword evidence="7" id="KW-0479">Metal-binding</keyword>
<comment type="similarity">
    <text evidence="2">Belongs to the methyltransferase superfamily. HEN1 family.</text>
</comment>
<evidence type="ECO:0000256" key="5">
    <source>
        <dbReference type="ARBA" id="ARBA00022679"/>
    </source>
</evidence>
<dbReference type="InterPro" id="IPR029063">
    <property type="entry name" value="SAM-dependent_MTases_sf"/>
</dbReference>
<comment type="cofactor">
    <cofactor evidence="1">
        <name>Mg(2+)</name>
        <dbReference type="ChEBI" id="CHEBI:18420"/>
    </cofactor>
</comment>
<dbReference type="Pfam" id="PF13489">
    <property type="entry name" value="Methyltransf_23"/>
    <property type="match status" value="1"/>
</dbReference>
<evidence type="ECO:0000259" key="13">
    <source>
        <dbReference type="Pfam" id="PF12623"/>
    </source>
</evidence>